<keyword evidence="2" id="KW-1185">Reference proteome</keyword>
<evidence type="ECO:0000313" key="1">
    <source>
        <dbReference type="EMBL" id="TDP97791.1"/>
    </source>
</evidence>
<proteinExistence type="predicted"/>
<dbReference type="Proteomes" id="UP000295444">
    <property type="component" value="Unassembled WGS sequence"/>
</dbReference>
<dbReference type="Pfam" id="PF14013">
    <property type="entry name" value="MT0933_antitox"/>
    <property type="match status" value="1"/>
</dbReference>
<dbReference type="EMBL" id="SNXZ01000003">
    <property type="protein sequence ID" value="TDP97791.1"/>
    <property type="molecule type" value="Genomic_DNA"/>
</dbReference>
<accession>A0A4R6SCY3</accession>
<organism evidence="1 2">
    <name type="scientific">Labedaea rhizosphaerae</name>
    <dbReference type="NCBI Taxonomy" id="598644"/>
    <lineage>
        <taxon>Bacteria</taxon>
        <taxon>Bacillati</taxon>
        <taxon>Actinomycetota</taxon>
        <taxon>Actinomycetes</taxon>
        <taxon>Pseudonocardiales</taxon>
        <taxon>Pseudonocardiaceae</taxon>
        <taxon>Labedaea</taxon>
    </lineage>
</organism>
<comment type="caution">
    <text evidence="1">The sequence shown here is derived from an EMBL/GenBank/DDBJ whole genome shotgun (WGS) entry which is preliminary data.</text>
</comment>
<name>A0A4R6SCY3_LABRH</name>
<dbReference type="AlphaFoldDB" id="A0A4R6SCY3"/>
<sequence length="71" mass="7737">MPMLRKLTAVAGAAAAATNYAKRHPDKVNQAAAKAGAFIDKQTKGRYRRQIDTAMHKVRSFTGQRPDAGRP</sequence>
<protein>
    <submittedName>
        <fullName evidence="1">Antitoxin protein of toxin-antitoxin system</fullName>
    </submittedName>
</protein>
<gene>
    <name evidence="1" type="ORF">EV186_103757</name>
</gene>
<evidence type="ECO:0000313" key="2">
    <source>
        <dbReference type="Proteomes" id="UP000295444"/>
    </source>
</evidence>
<dbReference type="OrthoDB" id="5125103at2"/>
<reference evidence="1 2" key="1">
    <citation type="submission" date="2019-03" db="EMBL/GenBank/DDBJ databases">
        <title>Genomic Encyclopedia of Type Strains, Phase IV (KMG-IV): sequencing the most valuable type-strain genomes for metagenomic binning, comparative biology and taxonomic classification.</title>
        <authorList>
            <person name="Goeker M."/>
        </authorList>
    </citation>
    <scope>NUCLEOTIDE SEQUENCE [LARGE SCALE GENOMIC DNA]</scope>
    <source>
        <strain evidence="1 2">DSM 45361</strain>
    </source>
</reference>
<dbReference type="RefSeq" id="WP_133850944.1">
    <property type="nucleotide sequence ID" value="NZ_SNXZ01000003.1"/>
</dbReference>
<dbReference type="InterPro" id="IPR028037">
    <property type="entry name" value="Antitoxin_Rv0909/MT0933"/>
</dbReference>